<feature type="chain" id="PRO_5045257400" description="Lipoprotein" evidence="2">
    <location>
        <begin position="20"/>
        <end position="193"/>
    </location>
</feature>
<feature type="signal peptide" evidence="2">
    <location>
        <begin position="1"/>
        <end position="19"/>
    </location>
</feature>
<gene>
    <name evidence="3" type="ORF">AB8S09_06740</name>
</gene>
<dbReference type="EMBL" id="JBGFFE010000007">
    <property type="protein sequence ID" value="MEY8763336.1"/>
    <property type="molecule type" value="Genomic_DNA"/>
</dbReference>
<feature type="compositionally biased region" description="Polar residues" evidence="1">
    <location>
        <begin position="30"/>
        <end position="41"/>
    </location>
</feature>
<name>A0ABV4DXV8_9CLOT</name>
<keyword evidence="2" id="KW-0732">Signal</keyword>
<feature type="region of interest" description="Disordered" evidence="1">
    <location>
        <begin position="23"/>
        <end position="45"/>
    </location>
</feature>
<evidence type="ECO:0000256" key="1">
    <source>
        <dbReference type="SAM" id="MobiDB-lite"/>
    </source>
</evidence>
<keyword evidence="4" id="KW-1185">Reference proteome</keyword>
<accession>A0ABV4DXV8</accession>
<sequence>MYKKVLCLFVISLFVLSFAGCGDSGEKNSSKTASPTKTVQKSKPKKADLQSLVAQNFKDGKIVKSDNELTIQFTGNNVSPNMMVTGGIPDCMKGLNAVYKNSDFKKFSLIHISIMGTFTDKYGKQSRDRAITFTFDQSELQKVENFMALTSEQFIALEGQNRTWINVAVRPELSQDKINLLQPPESEDVEGEQ</sequence>
<dbReference type="PROSITE" id="PS51257">
    <property type="entry name" value="PROKAR_LIPOPROTEIN"/>
    <property type="match status" value="1"/>
</dbReference>
<evidence type="ECO:0000256" key="2">
    <source>
        <dbReference type="SAM" id="SignalP"/>
    </source>
</evidence>
<evidence type="ECO:0000313" key="3">
    <source>
        <dbReference type="EMBL" id="MEY8763336.1"/>
    </source>
</evidence>
<proteinExistence type="predicted"/>
<protein>
    <recommendedName>
        <fullName evidence="5">Lipoprotein</fullName>
    </recommendedName>
</protein>
<comment type="caution">
    <text evidence="3">The sequence shown here is derived from an EMBL/GenBank/DDBJ whole genome shotgun (WGS) entry which is preliminary data.</text>
</comment>
<organism evidence="3 4">
    <name type="scientific">Clostridium lapidicellarium</name>
    <dbReference type="NCBI Taxonomy" id="3240931"/>
    <lineage>
        <taxon>Bacteria</taxon>
        <taxon>Bacillati</taxon>
        <taxon>Bacillota</taxon>
        <taxon>Clostridia</taxon>
        <taxon>Eubacteriales</taxon>
        <taxon>Clostridiaceae</taxon>
        <taxon>Clostridium</taxon>
    </lineage>
</organism>
<dbReference type="Proteomes" id="UP001565220">
    <property type="component" value="Unassembled WGS sequence"/>
</dbReference>
<evidence type="ECO:0008006" key="5">
    <source>
        <dbReference type="Google" id="ProtNLM"/>
    </source>
</evidence>
<reference evidence="3 4" key="1">
    <citation type="submission" date="2024-08" db="EMBL/GenBank/DDBJ databases">
        <title>Clostridium lapicellarii sp. nov., and Clostridium renhuaiense sp. nov., two species isolated from the mud in a fermentation cellar used for producing sauce-flavour Chinese liquors.</title>
        <authorList>
            <person name="Yang F."/>
            <person name="Wang H."/>
            <person name="Chen L.Q."/>
            <person name="Zhou N."/>
            <person name="Lu J.J."/>
            <person name="Pu X.X."/>
            <person name="Wan B."/>
            <person name="Wang L."/>
            <person name="Liu S.J."/>
        </authorList>
    </citation>
    <scope>NUCLEOTIDE SEQUENCE [LARGE SCALE GENOMIC DNA]</scope>
    <source>
        <strain evidence="3 4">MT-113</strain>
    </source>
</reference>
<evidence type="ECO:0000313" key="4">
    <source>
        <dbReference type="Proteomes" id="UP001565220"/>
    </source>
</evidence>
<dbReference type="RefSeq" id="WP_369868738.1">
    <property type="nucleotide sequence ID" value="NZ_JBGFFE010000007.1"/>
</dbReference>